<dbReference type="EMBL" id="OE004664">
    <property type="protein sequence ID" value="CAD7461350.1"/>
    <property type="molecule type" value="Genomic_DNA"/>
</dbReference>
<evidence type="ECO:0008006" key="9">
    <source>
        <dbReference type="Google" id="ProtNLM"/>
    </source>
</evidence>
<evidence type="ECO:0000256" key="2">
    <source>
        <dbReference type="ARBA" id="ARBA00007018"/>
    </source>
</evidence>
<evidence type="ECO:0000313" key="8">
    <source>
        <dbReference type="EMBL" id="CAD7461350.1"/>
    </source>
</evidence>
<comment type="similarity">
    <text evidence="2">Belongs to the ADIPOR family.</text>
</comment>
<evidence type="ECO:0000256" key="6">
    <source>
        <dbReference type="PIRSR" id="PIRSR604254-1"/>
    </source>
</evidence>
<sequence>MIVLWILPTLSPLLVDDSSMELANFITSVGGWDLANFITSVGGWDLANLITSVGKVDYVGSSHQWWHLFVVLALYYWHNTGIKYVEFRMSHGCANSMRL</sequence>
<keyword evidence="6" id="KW-0862">Zinc</keyword>
<dbReference type="GO" id="GO:0046872">
    <property type="term" value="F:metal ion binding"/>
    <property type="evidence" value="ECO:0007669"/>
    <property type="project" value="UniProtKB-KW"/>
</dbReference>
<comment type="subcellular location">
    <subcellularLocation>
        <location evidence="1">Membrane</location>
        <topology evidence="1">Multi-pass membrane protein</topology>
    </subcellularLocation>
</comment>
<evidence type="ECO:0000256" key="3">
    <source>
        <dbReference type="ARBA" id="ARBA00022692"/>
    </source>
</evidence>
<reference evidence="8" key="1">
    <citation type="submission" date="2020-11" db="EMBL/GenBank/DDBJ databases">
        <authorList>
            <person name="Tran Van P."/>
        </authorList>
    </citation>
    <scope>NUCLEOTIDE SEQUENCE</scope>
</reference>
<keyword evidence="6" id="KW-0479">Metal-binding</keyword>
<keyword evidence="5" id="KW-0472">Membrane</keyword>
<dbReference type="InterPro" id="IPR004254">
    <property type="entry name" value="AdipoR/HlyIII-related"/>
</dbReference>
<keyword evidence="3" id="KW-0812">Transmembrane</keyword>
<dbReference type="GO" id="GO:0016020">
    <property type="term" value="C:membrane"/>
    <property type="evidence" value="ECO:0007669"/>
    <property type="project" value="UniProtKB-SubCell"/>
</dbReference>
<evidence type="ECO:0000256" key="1">
    <source>
        <dbReference type="ARBA" id="ARBA00004141"/>
    </source>
</evidence>
<evidence type="ECO:0000256" key="7">
    <source>
        <dbReference type="SAM" id="SignalP"/>
    </source>
</evidence>
<feature type="binding site" evidence="6">
    <location>
        <position position="63"/>
    </location>
    <ligand>
        <name>Zn(2+)</name>
        <dbReference type="ChEBI" id="CHEBI:29105"/>
    </ligand>
</feature>
<feature type="binding site" evidence="6">
    <location>
        <position position="67"/>
    </location>
    <ligand>
        <name>Zn(2+)</name>
        <dbReference type="ChEBI" id="CHEBI:29105"/>
    </ligand>
</feature>
<evidence type="ECO:0000256" key="5">
    <source>
        <dbReference type="ARBA" id="ARBA00023136"/>
    </source>
</evidence>
<proteinExistence type="inferred from homology"/>
<gene>
    <name evidence="8" type="ORF">TTEB3V08_LOCUS9262</name>
</gene>
<keyword evidence="7" id="KW-0732">Signal</keyword>
<evidence type="ECO:0000256" key="4">
    <source>
        <dbReference type="ARBA" id="ARBA00022989"/>
    </source>
</evidence>
<organism evidence="8">
    <name type="scientific">Timema tahoe</name>
    <dbReference type="NCBI Taxonomy" id="61484"/>
    <lineage>
        <taxon>Eukaryota</taxon>
        <taxon>Metazoa</taxon>
        <taxon>Ecdysozoa</taxon>
        <taxon>Arthropoda</taxon>
        <taxon>Hexapoda</taxon>
        <taxon>Insecta</taxon>
        <taxon>Pterygota</taxon>
        <taxon>Neoptera</taxon>
        <taxon>Polyneoptera</taxon>
        <taxon>Phasmatodea</taxon>
        <taxon>Timematodea</taxon>
        <taxon>Timematoidea</taxon>
        <taxon>Timematidae</taxon>
        <taxon>Timema</taxon>
    </lineage>
</organism>
<feature type="chain" id="PRO_5031403989" description="Alkaline ceramidase" evidence="7">
    <location>
        <begin position="16"/>
        <end position="99"/>
    </location>
</feature>
<accession>A0A7R9IMV8</accession>
<name>A0A7R9IMV8_9NEOP</name>
<dbReference type="Pfam" id="PF03006">
    <property type="entry name" value="HlyIII"/>
    <property type="match status" value="1"/>
</dbReference>
<protein>
    <recommendedName>
        <fullName evidence="9">Alkaline ceramidase</fullName>
    </recommendedName>
</protein>
<feature type="signal peptide" evidence="7">
    <location>
        <begin position="1"/>
        <end position="15"/>
    </location>
</feature>
<dbReference type="AlphaFoldDB" id="A0A7R9IMV8"/>
<keyword evidence="4" id="KW-1133">Transmembrane helix</keyword>